<evidence type="ECO:0000256" key="1">
    <source>
        <dbReference type="SAM" id="MobiDB-lite"/>
    </source>
</evidence>
<keyword evidence="4" id="KW-1185">Reference proteome</keyword>
<accession>A0A167X099</accession>
<sequence>MLGSWRARTETAGEGRGWDVARAAKAAEVEDGSSDVARTTAAGGDETSDDHRRHGWVPAANNADRRRLHRWFPAASNTDGRRWTQINTDGSLPKKSNRRR</sequence>
<dbReference type="AlphaFoldDB" id="A0A167X099"/>
<evidence type="ECO:0000313" key="2">
    <source>
        <dbReference type="EMBL" id="KZP06683.1"/>
    </source>
</evidence>
<feature type="region of interest" description="Disordered" evidence="1">
    <location>
        <begin position="1"/>
        <end position="61"/>
    </location>
</feature>
<feature type="region of interest" description="Disordered" evidence="1">
    <location>
        <begin position="73"/>
        <end position="100"/>
    </location>
</feature>
<proteinExistence type="predicted"/>
<reference evidence="2 4" key="1">
    <citation type="journal article" date="2016" name="Mol. Biol. Evol.">
        <title>Comparative Genomics of Early-Diverging Mushroom-Forming Fungi Provides Insights into the Origins of Lignocellulose Decay Capabilities.</title>
        <authorList>
            <person name="Nagy L.G."/>
            <person name="Riley R."/>
            <person name="Tritt A."/>
            <person name="Adam C."/>
            <person name="Daum C."/>
            <person name="Floudas D."/>
            <person name="Sun H."/>
            <person name="Yadav J.S."/>
            <person name="Pangilinan J."/>
            <person name="Larsson K.H."/>
            <person name="Matsuura K."/>
            <person name="Barry K."/>
            <person name="Labutti K."/>
            <person name="Kuo R."/>
            <person name="Ohm R.A."/>
            <person name="Bhattacharya S.S."/>
            <person name="Shirouzu T."/>
            <person name="Yoshinaga Y."/>
            <person name="Martin F.M."/>
            <person name="Grigoriev I.V."/>
            <person name="Hibbett D.S."/>
        </authorList>
    </citation>
    <scope>NUCLEOTIDE SEQUENCE [LARGE SCALE GENOMIC DNA]</scope>
    <source>
        <strain evidence="2 4">CBS 109695</strain>
    </source>
</reference>
<dbReference type="Proteomes" id="UP000076532">
    <property type="component" value="Unassembled WGS sequence"/>
</dbReference>
<evidence type="ECO:0000313" key="4">
    <source>
        <dbReference type="Proteomes" id="UP000076532"/>
    </source>
</evidence>
<protein>
    <submittedName>
        <fullName evidence="2">Uncharacterized protein</fullName>
    </submittedName>
</protein>
<evidence type="ECO:0000313" key="3">
    <source>
        <dbReference type="EMBL" id="KZP08491.1"/>
    </source>
</evidence>
<gene>
    <name evidence="3" type="ORF">FIBSPDRAFT_901219</name>
    <name evidence="2" type="ORF">FIBSPDRAFT_902623</name>
</gene>
<dbReference type="EMBL" id="KV417777">
    <property type="protein sequence ID" value="KZP06683.1"/>
    <property type="molecule type" value="Genomic_DNA"/>
</dbReference>
<dbReference type="EMBL" id="KV417720">
    <property type="protein sequence ID" value="KZP08491.1"/>
    <property type="molecule type" value="Genomic_DNA"/>
</dbReference>
<name>A0A167X099_9AGAM</name>
<feature type="compositionally biased region" description="Basic and acidic residues" evidence="1">
    <location>
        <begin position="7"/>
        <end position="19"/>
    </location>
</feature>
<organism evidence="2 4">
    <name type="scientific">Athelia psychrophila</name>
    <dbReference type="NCBI Taxonomy" id="1759441"/>
    <lineage>
        <taxon>Eukaryota</taxon>
        <taxon>Fungi</taxon>
        <taxon>Dikarya</taxon>
        <taxon>Basidiomycota</taxon>
        <taxon>Agaricomycotina</taxon>
        <taxon>Agaricomycetes</taxon>
        <taxon>Agaricomycetidae</taxon>
        <taxon>Atheliales</taxon>
        <taxon>Atheliaceae</taxon>
        <taxon>Athelia</taxon>
    </lineage>
</organism>